<keyword evidence="1" id="KW-0472">Membrane</keyword>
<dbReference type="PANTHER" id="PTHR34145:SF28">
    <property type="entry name" value="F-BOX DOMAIN-CONTAINING PROTEIN"/>
    <property type="match status" value="1"/>
</dbReference>
<evidence type="ECO:0000259" key="2">
    <source>
        <dbReference type="SMART" id="SM00579"/>
    </source>
</evidence>
<comment type="caution">
    <text evidence="3">The sequence shown here is derived from an EMBL/GenBank/DDBJ whole genome shotgun (WGS) entry which is preliminary data.</text>
</comment>
<reference evidence="3 4" key="1">
    <citation type="submission" date="2020-09" db="EMBL/GenBank/DDBJ databases">
        <title>De no assembly of potato wild relative species, Solanum commersonii.</title>
        <authorList>
            <person name="Cho K."/>
        </authorList>
    </citation>
    <scope>NUCLEOTIDE SEQUENCE [LARGE SCALE GENOMIC DNA]</scope>
    <source>
        <strain evidence="3">LZ3.2</strain>
        <tissue evidence="3">Leaf</tissue>
    </source>
</reference>
<keyword evidence="1" id="KW-1133">Transmembrane helix</keyword>
<dbReference type="AlphaFoldDB" id="A0A9J5YVN6"/>
<protein>
    <recommendedName>
        <fullName evidence="2">FBD domain-containing protein</fullName>
    </recommendedName>
</protein>
<feature type="transmembrane region" description="Helical" evidence="1">
    <location>
        <begin position="457"/>
        <end position="479"/>
    </location>
</feature>
<dbReference type="InterPro" id="IPR006566">
    <property type="entry name" value="FBD"/>
</dbReference>
<dbReference type="Pfam" id="PF23622">
    <property type="entry name" value="LRR_At1g61320_AtMIF1"/>
    <property type="match status" value="1"/>
</dbReference>
<dbReference type="SUPFAM" id="SSF52058">
    <property type="entry name" value="L domain-like"/>
    <property type="match status" value="1"/>
</dbReference>
<gene>
    <name evidence="3" type="ORF">H5410_026125</name>
</gene>
<accession>A0A9J5YVN6</accession>
<evidence type="ECO:0000256" key="1">
    <source>
        <dbReference type="SAM" id="Phobius"/>
    </source>
</evidence>
<dbReference type="InterPro" id="IPR053772">
    <property type="entry name" value="At1g61320/At1g61330-like"/>
</dbReference>
<dbReference type="PANTHER" id="PTHR34145">
    <property type="entry name" value="OS02G0105600 PROTEIN"/>
    <property type="match status" value="1"/>
</dbReference>
<dbReference type="InterPro" id="IPR036047">
    <property type="entry name" value="F-box-like_dom_sf"/>
</dbReference>
<evidence type="ECO:0000313" key="3">
    <source>
        <dbReference type="EMBL" id="KAG5604633.1"/>
    </source>
</evidence>
<dbReference type="OrthoDB" id="1279040at2759"/>
<dbReference type="Proteomes" id="UP000824120">
    <property type="component" value="Chromosome 5"/>
</dbReference>
<evidence type="ECO:0000313" key="4">
    <source>
        <dbReference type="Proteomes" id="UP000824120"/>
    </source>
</evidence>
<keyword evidence="1" id="KW-0812">Transmembrane</keyword>
<keyword evidence="4" id="KW-1185">Reference proteome</keyword>
<organism evidence="3 4">
    <name type="scientific">Solanum commersonii</name>
    <name type="common">Commerson's wild potato</name>
    <name type="synonym">Commerson's nightshade</name>
    <dbReference type="NCBI Taxonomy" id="4109"/>
    <lineage>
        <taxon>Eukaryota</taxon>
        <taxon>Viridiplantae</taxon>
        <taxon>Streptophyta</taxon>
        <taxon>Embryophyta</taxon>
        <taxon>Tracheophyta</taxon>
        <taxon>Spermatophyta</taxon>
        <taxon>Magnoliopsida</taxon>
        <taxon>eudicotyledons</taxon>
        <taxon>Gunneridae</taxon>
        <taxon>Pentapetalae</taxon>
        <taxon>asterids</taxon>
        <taxon>lamiids</taxon>
        <taxon>Solanales</taxon>
        <taxon>Solanaceae</taxon>
        <taxon>Solanoideae</taxon>
        <taxon>Solaneae</taxon>
        <taxon>Solanum</taxon>
    </lineage>
</organism>
<feature type="domain" description="FBD" evidence="2">
    <location>
        <begin position="376"/>
        <end position="449"/>
    </location>
</feature>
<dbReference type="EMBL" id="JACXVP010000005">
    <property type="protein sequence ID" value="KAG5604633.1"/>
    <property type="molecule type" value="Genomic_DNA"/>
</dbReference>
<dbReference type="SMART" id="SM00579">
    <property type="entry name" value="FBD"/>
    <property type="match status" value="1"/>
</dbReference>
<dbReference type="SUPFAM" id="SSF81383">
    <property type="entry name" value="F-box domain"/>
    <property type="match status" value="1"/>
</dbReference>
<dbReference type="InterPro" id="IPR055357">
    <property type="entry name" value="LRR_At1g61320_AtMIF1"/>
</dbReference>
<sequence>MLIKFLPQLLKHSSNPRFFSSLNFAVNSHEHRMAMLKRLKVEGDRVDRLSDLPINVKHQIQQNLLIDEAARMSVLSTVWRHVWPSIPELVFSAQFCQSMPLNTLIDIINTILSQHYGPIKTFFLNISSLPSLRHSVISEWMLFLSKNGVKDLTLHNTKNVPYKLPSFMYAIELERLYLSKCVCRLPGNFRGFHKLKFLKLNLVLVRHDETSILWMPNLLKLHFRSCQGLYHLKIYAPKLWYLNFYNIGPNTLNLDNFLDCRNLTTIIFESREHQSKVINLTNLLSCCPQVRNIHMDSSYLKSFASGTEVERLPTRLDYVKFVRSYIDFDDEDQVSSILRILTSTPNVKDLILDVWSSEIKGGMEEDVNHFEGPAYGTQEFNKLQKLKIAAFRGLKPELLFVRFILRSAPLLLKTILLVDESVDESQYLKISEELRGFPRASPKLEIRICNYCKNKPIWILLCLPSILILLLILSVIEALSAIHVAERDLIGFSQATYIWLKPKVQASSETDECAMLRSSNSKYLSSGNSESFTSHSCPSKALRSTFRISNDRDLAPWQMKL</sequence>
<name>A0A9J5YVN6_SOLCO</name>
<proteinExistence type="predicted"/>